<dbReference type="Gene3D" id="3.40.50.1240">
    <property type="entry name" value="Phosphoglycerate mutase-like"/>
    <property type="match status" value="1"/>
</dbReference>
<sequence>MQTTRLTLICHARTVAQKLACFPTNEPVEETGLASCSLASRFDSASRLICGPELRTRQTADWFGHEAQIDQALRDCDWGRWQGQSIKDLQRNEPEALQAWLEDPHAAPHGGESVAQLRERVAAWLVSLQATPEHVVAVTHPFVIRAALMQVMQGAAFHSIDVEPLATVDLRFAGRWRLRLSGMNLEGAEQ</sequence>
<organism evidence="1 2">
    <name type="scientific">Pseudomonas syringae</name>
    <dbReference type="NCBI Taxonomy" id="317"/>
    <lineage>
        <taxon>Bacteria</taxon>
        <taxon>Pseudomonadati</taxon>
        <taxon>Pseudomonadota</taxon>
        <taxon>Gammaproteobacteria</taxon>
        <taxon>Pseudomonadales</taxon>
        <taxon>Pseudomonadaceae</taxon>
        <taxon>Pseudomonas</taxon>
    </lineage>
</organism>
<dbReference type="Proteomes" id="UP000282760">
    <property type="component" value="Chromosome"/>
</dbReference>
<accession>A0A3T0JSP8</accession>
<dbReference type="Pfam" id="PF00300">
    <property type="entry name" value="His_Phos_1"/>
    <property type="match status" value="1"/>
</dbReference>
<evidence type="ECO:0000313" key="1">
    <source>
        <dbReference type="EMBL" id="AZV26481.1"/>
    </source>
</evidence>
<dbReference type="SMART" id="SM00855">
    <property type="entry name" value="PGAM"/>
    <property type="match status" value="1"/>
</dbReference>
<dbReference type="AlphaFoldDB" id="A0A3T0JSP8"/>
<reference evidence="1 2" key="1">
    <citation type="submission" date="2017-11" db="EMBL/GenBank/DDBJ databases">
        <title>Effect of PGPRs.</title>
        <authorList>
            <person name="Oliva R."/>
            <person name="Nong J."/>
            <person name="Roman V."/>
        </authorList>
    </citation>
    <scope>NUCLEOTIDE SEQUENCE [LARGE SCALE GENOMIC DNA]</scope>
    <source>
        <strain evidence="1">Inb918</strain>
    </source>
</reference>
<dbReference type="InterPro" id="IPR029033">
    <property type="entry name" value="His_PPase_superfam"/>
</dbReference>
<proteinExistence type="predicted"/>
<name>A0A3T0JSP8_PSESX</name>
<dbReference type="SUPFAM" id="SSF53254">
    <property type="entry name" value="Phosphoglycerate mutase-like"/>
    <property type="match status" value="1"/>
</dbReference>
<dbReference type="EMBL" id="CP024646">
    <property type="protein sequence ID" value="AZV26481.1"/>
    <property type="molecule type" value="Genomic_DNA"/>
</dbReference>
<dbReference type="InterPro" id="IPR013078">
    <property type="entry name" value="His_Pase_superF_clade-1"/>
</dbReference>
<gene>
    <name evidence="1" type="ORF">CT157_10820</name>
</gene>
<evidence type="ECO:0000313" key="2">
    <source>
        <dbReference type="Proteomes" id="UP000282760"/>
    </source>
</evidence>
<protein>
    <submittedName>
        <fullName evidence="1">Phosphoglycerate mutase</fullName>
    </submittedName>
</protein>